<evidence type="ECO:0000256" key="3">
    <source>
        <dbReference type="ARBA" id="ARBA00022676"/>
    </source>
</evidence>
<dbReference type="Gene3D" id="3.90.550.10">
    <property type="entry name" value="Spore Coat Polysaccharide Biosynthesis Protein SpsA, Chain A"/>
    <property type="match status" value="1"/>
</dbReference>
<keyword evidence="3" id="KW-0328">Glycosyltransferase</keyword>
<dbReference type="PANTHER" id="PTHR43179">
    <property type="entry name" value="RHAMNOSYLTRANSFERASE WBBL"/>
    <property type="match status" value="1"/>
</dbReference>
<comment type="similarity">
    <text evidence="2">Belongs to the glycosyltransferase 2 family.</text>
</comment>
<evidence type="ECO:0000313" key="6">
    <source>
        <dbReference type="EMBL" id="GEA85092.1"/>
    </source>
</evidence>
<dbReference type="Pfam" id="PF00535">
    <property type="entry name" value="Glycos_transf_2"/>
    <property type="match status" value="1"/>
</dbReference>
<dbReference type="EMBL" id="BJLQ01000026">
    <property type="protein sequence ID" value="GEA85092.1"/>
    <property type="molecule type" value="Genomic_DNA"/>
</dbReference>
<dbReference type="SUPFAM" id="SSF53448">
    <property type="entry name" value="Nucleotide-diphospho-sugar transferases"/>
    <property type="match status" value="1"/>
</dbReference>
<dbReference type="InterPro" id="IPR001173">
    <property type="entry name" value="Glyco_trans_2-like"/>
</dbReference>
<keyword evidence="7" id="KW-1185">Reference proteome</keyword>
<protein>
    <recommendedName>
        <fullName evidence="5">Glycosyltransferase 2-like domain-containing protein</fullName>
    </recommendedName>
</protein>
<evidence type="ECO:0000313" key="7">
    <source>
        <dbReference type="Proteomes" id="UP000320461"/>
    </source>
</evidence>
<organism evidence="6 7">
    <name type="scientific">Cellulomonas gelida</name>
    <dbReference type="NCBI Taxonomy" id="1712"/>
    <lineage>
        <taxon>Bacteria</taxon>
        <taxon>Bacillati</taxon>
        <taxon>Actinomycetota</taxon>
        <taxon>Actinomycetes</taxon>
        <taxon>Micrococcales</taxon>
        <taxon>Cellulomonadaceae</taxon>
        <taxon>Cellulomonas</taxon>
    </lineage>
</organism>
<dbReference type="PANTHER" id="PTHR43179:SF12">
    <property type="entry name" value="GALACTOFURANOSYLTRANSFERASE GLFT2"/>
    <property type="match status" value="1"/>
</dbReference>
<feature type="domain" description="Glycosyltransferase 2-like" evidence="5">
    <location>
        <begin position="20"/>
        <end position="155"/>
    </location>
</feature>
<dbReference type="GO" id="GO:0016757">
    <property type="term" value="F:glycosyltransferase activity"/>
    <property type="evidence" value="ECO:0007669"/>
    <property type="project" value="UniProtKB-KW"/>
</dbReference>
<comment type="pathway">
    <text evidence="1">Cell wall biogenesis; cell wall polysaccharide biosynthesis.</text>
</comment>
<evidence type="ECO:0000256" key="2">
    <source>
        <dbReference type="ARBA" id="ARBA00006739"/>
    </source>
</evidence>
<proteinExistence type="inferred from homology"/>
<evidence type="ECO:0000256" key="4">
    <source>
        <dbReference type="ARBA" id="ARBA00022679"/>
    </source>
</evidence>
<comment type="caution">
    <text evidence="6">The sequence shown here is derived from an EMBL/GenBank/DDBJ whole genome shotgun (WGS) entry which is preliminary data.</text>
</comment>
<keyword evidence="4" id="KW-0808">Transferase</keyword>
<evidence type="ECO:0000256" key="1">
    <source>
        <dbReference type="ARBA" id="ARBA00004776"/>
    </source>
</evidence>
<accession>A0A4Y3KM33</accession>
<evidence type="ECO:0000259" key="5">
    <source>
        <dbReference type="Pfam" id="PF00535"/>
    </source>
</evidence>
<reference evidence="6 7" key="1">
    <citation type="submission" date="2019-06" db="EMBL/GenBank/DDBJ databases">
        <title>Whole genome shotgun sequence of Cellulomonas gelida NBRC 3748.</title>
        <authorList>
            <person name="Hosoyama A."/>
            <person name="Uohara A."/>
            <person name="Ohji S."/>
            <person name="Ichikawa N."/>
        </authorList>
    </citation>
    <scope>NUCLEOTIDE SEQUENCE [LARGE SCALE GENOMIC DNA]</scope>
    <source>
        <strain evidence="6 7">NBRC 3748</strain>
    </source>
</reference>
<gene>
    <name evidence="6" type="ORF">CGE01nite_23430</name>
</gene>
<dbReference type="Proteomes" id="UP000320461">
    <property type="component" value="Unassembled WGS sequence"/>
</dbReference>
<sequence length="317" mass="34237">MVEAGSGTMQGGCGTERVVVAMLTYRRPDDLREAVPAFLAASQDEGATLLVVDNDPDGSARAWVTAYDDARLRYAHEPRPGIAAARNRALDETADADVLVFVDDDERPEPGWLEAMLGYHRSTGAPVVVGAVVADYEQPPEGWMTAAPFFGRRRLRTGTELEAAGTGNLLLDLRAVRPLGVRFDERFGLSGGSDTMFTRTLVARGLRLVTCDEAVVRERIPADRMTAGWVLRRARRSGNSAARAEHAVARPGVERALVVVRYAVRGGVRVAGGLVRTALGAVRRDPVEQLMGRRTTQRGVGMLAGAAGRVVSEYERV</sequence>
<name>A0A4Y3KM33_9CELL</name>
<dbReference type="CDD" id="cd00761">
    <property type="entry name" value="Glyco_tranf_GTA_type"/>
    <property type="match status" value="1"/>
</dbReference>
<dbReference type="InterPro" id="IPR029044">
    <property type="entry name" value="Nucleotide-diphossugar_trans"/>
</dbReference>
<dbReference type="AlphaFoldDB" id="A0A4Y3KM33"/>